<reference evidence="1 2" key="1">
    <citation type="submission" date="2016-09" db="EMBL/GenBank/DDBJ databases">
        <title>Chromobacterium muskegensis sp. nov., an insecticidal bacterium isolated from Sphagnum bogs.</title>
        <authorList>
            <person name="Sparks M.E."/>
            <person name="Blackburn M.B."/>
            <person name="Gundersen-Rindal D.E."/>
            <person name="Mitchell A."/>
            <person name="Farrar R."/>
            <person name="Kuhar D."/>
        </authorList>
    </citation>
    <scope>NUCLEOTIDE SEQUENCE [LARGE SCALE GENOMIC DNA]</scope>
    <source>
        <strain evidence="1 2">14B-1</strain>
    </source>
</reference>
<comment type="caution">
    <text evidence="1">The sequence shown here is derived from an EMBL/GenBank/DDBJ whole genome shotgun (WGS) entry which is preliminary data.</text>
</comment>
<protein>
    <submittedName>
        <fullName evidence="1">Uncharacterized protein</fullName>
    </submittedName>
</protein>
<dbReference type="EMBL" id="MKCT01000072">
    <property type="protein sequence ID" value="OHX16961.1"/>
    <property type="molecule type" value="Genomic_DNA"/>
</dbReference>
<name>A0ABX3C7X2_9NEIS</name>
<proteinExistence type="predicted"/>
<gene>
    <name evidence="1" type="ORF">BI344_11875</name>
</gene>
<evidence type="ECO:0000313" key="2">
    <source>
        <dbReference type="Proteomes" id="UP000180280"/>
    </source>
</evidence>
<organism evidence="1 2">
    <name type="scientific">Chromobacterium sphagni</name>
    <dbReference type="NCBI Taxonomy" id="1903179"/>
    <lineage>
        <taxon>Bacteria</taxon>
        <taxon>Pseudomonadati</taxon>
        <taxon>Pseudomonadota</taxon>
        <taxon>Betaproteobacteria</taxon>
        <taxon>Neisseriales</taxon>
        <taxon>Chromobacteriaceae</taxon>
        <taxon>Chromobacterium</taxon>
    </lineage>
</organism>
<accession>A0ABX3C7X2</accession>
<keyword evidence="2" id="KW-1185">Reference proteome</keyword>
<sequence>MPRLAARTGINMAVSYRIRGHAPHLPWFLRRLEARGLTPASESDLPARLPSDWTGIALADCWLDLARDGDQPLAQRQARCQAEGLAFIELSGDWQTLAAEHGFMLLAGCAAPPAGDAQLLLDALAPQAGCWLHCGPAHSARFCQRVFAALLHAGHAALPLPDGQPRALQWEQMLASQWQLADRLRQLAQAYLLKHLGQTPPYPAPLPPAAQHFAANLARSIMLTLPDQQNWPALLEQLGAILAAHPPPQK</sequence>
<evidence type="ECO:0000313" key="1">
    <source>
        <dbReference type="EMBL" id="OHX16961.1"/>
    </source>
</evidence>
<dbReference type="Proteomes" id="UP000180280">
    <property type="component" value="Unassembled WGS sequence"/>
</dbReference>